<evidence type="ECO:0000256" key="3">
    <source>
        <dbReference type="ARBA" id="ARBA00037882"/>
    </source>
</evidence>
<dbReference type="PANTHER" id="PTHR23150:SF26">
    <property type="entry name" value="GENERIC METHYLTRANSFERASE"/>
    <property type="match status" value="1"/>
</dbReference>
<accession>A0A3F3L1Y8</accession>
<dbReference type="NCBIfam" id="TIGR04345">
    <property type="entry name" value="ovoA_Cterm"/>
    <property type="match status" value="1"/>
</dbReference>
<proteinExistence type="predicted"/>
<feature type="region of interest" description="Disordered" evidence="4">
    <location>
        <begin position="1"/>
        <end position="21"/>
    </location>
</feature>
<dbReference type="Gene3D" id="3.40.50.150">
    <property type="entry name" value="Vaccinia Virus protein VP39"/>
    <property type="match status" value="1"/>
</dbReference>
<protein>
    <submittedName>
        <fullName evidence="7">5-histidylcysteine sulfoxide synthase</fullName>
    </submittedName>
</protein>
<dbReference type="InterPro" id="IPR042095">
    <property type="entry name" value="SUMF_sf"/>
</dbReference>
<dbReference type="Proteomes" id="UP001164081">
    <property type="component" value="Chromosome"/>
</dbReference>
<feature type="compositionally biased region" description="Polar residues" evidence="4">
    <location>
        <begin position="1"/>
        <end position="16"/>
    </location>
</feature>
<evidence type="ECO:0000256" key="2">
    <source>
        <dbReference type="ARBA" id="ARBA00023004"/>
    </source>
</evidence>
<dbReference type="Gene3D" id="3.90.1580.10">
    <property type="entry name" value="paralog of FGE (formylglycine-generating enzyme)"/>
    <property type="match status" value="1"/>
</dbReference>
<dbReference type="PANTHER" id="PTHR23150">
    <property type="entry name" value="SULFATASE MODIFYING FACTOR 1, 2"/>
    <property type="match status" value="1"/>
</dbReference>
<sequence>MLTETSKLASEQNTDDPTPATCAIKTSEVLSQNTSANSTRPKLLRTPNLRDHDSASMRVILRDYFLNTFDTYECLFECLASDEAFYKKPISLRHPLIFYYGHTATFFVNKLLLTRMIEQRVDQKMESMFAVGVDEMSWDDLDDTHYEWPTPQQVKAYRDKVRHLILDLIEHAPLTMPIDWNHPWWAIIMGIEHERIHLETSSVLIRQHDLSFVKPHPSWQANTQSRHPPENMLLKVSAGKVLLNKEKQDAYYGWDNEYGQHEAEIEEFEASKYLVSNQEYLNFVEAHGYQTPEYWLEEGRSWLEFSQASHPTFWIKKKQGWFLRLMTEEVPMRWDWPVEVNYHEAKAFCLWKKTTSGLTVRLPTEDEWYRLYDIAGLKELNDHPADSNLHLDYAASSCPIDQFQHGDFFDVRGNVWQWTETPIYPFEGFDVHPIYDDFTTPTFDGRHNLIKGGSWISCGNESLSSSRYAFRRHFFQHAGFRYVVSEQNAIHPDSHYETDQLLSQYAEFHYGDEYFGVKNFSKALVDLAIQTLGDRPKIQALDIGCALGRASFELAQHFEYVTGIDFSARFIQHGVQLAKGETLRYTLTTEGELVDYKSCALRDLGLESIQDRVEFYQGDACNLKPHFTAYDFIFASNLIDRLYSPSKFLKQIHERLNIGGVLMLASPYTWLEEHTPREEWIGGFKKDGENFTTLDGLHELLDQHFRLISPPQKTPFVIRETAHKFQHTLSDVTFWERIKE</sequence>
<dbReference type="GO" id="GO:0120147">
    <property type="term" value="F:formylglycine-generating oxidase activity"/>
    <property type="evidence" value="ECO:0007669"/>
    <property type="project" value="TreeGrafter"/>
</dbReference>
<dbReference type="NCBIfam" id="TIGR04344">
    <property type="entry name" value="ovoA_Nterm"/>
    <property type="match status" value="1"/>
</dbReference>
<dbReference type="Pfam" id="PF12867">
    <property type="entry name" value="DinB_2"/>
    <property type="match status" value="1"/>
</dbReference>
<evidence type="ECO:0000259" key="5">
    <source>
        <dbReference type="Pfam" id="PF03781"/>
    </source>
</evidence>
<dbReference type="AlphaFoldDB" id="A0A3F3L1Y8"/>
<dbReference type="InterPro" id="IPR005532">
    <property type="entry name" value="SUMF_dom"/>
</dbReference>
<name>A0A3F3L1Y8_9GAMM</name>
<evidence type="ECO:0000259" key="6">
    <source>
        <dbReference type="Pfam" id="PF12867"/>
    </source>
</evidence>
<keyword evidence="2" id="KW-0408">Iron</keyword>
<gene>
    <name evidence="7" type="primary">ovoA</name>
    <name evidence="7" type="ORF">LSO58_14525</name>
</gene>
<reference evidence="7" key="1">
    <citation type="journal article" date="2022" name="J Glob Antimicrob Resist">
        <title>Comparative analysis of IMP-4- and OXA-58-containing plasmids of three carbapenemase-producing Acinetobacter ursingii strains in the Netherlands.</title>
        <authorList>
            <person name="Hendrickx A.P.A."/>
            <person name="Schade R.P."/>
            <person name="Landman F."/>
            <person name="Bosch T."/>
            <person name="Schouls L.M."/>
            <person name="van Dijk K."/>
        </authorList>
    </citation>
    <scope>NUCLEOTIDE SEQUENCE</scope>
    <source>
        <strain evidence="7">RIVM_C010761</strain>
    </source>
</reference>
<dbReference type="Pfam" id="PF13489">
    <property type="entry name" value="Methyltransf_23"/>
    <property type="match status" value="1"/>
</dbReference>
<dbReference type="SUPFAM" id="SSF53335">
    <property type="entry name" value="S-adenosyl-L-methionine-dependent methyltransferases"/>
    <property type="match status" value="1"/>
</dbReference>
<feature type="domain" description="Sulfatase-modifying factor enzyme-like" evidence="5">
    <location>
        <begin position="235"/>
        <end position="483"/>
    </location>
</feature>
<feature type="domain" description="DinB-like" evidence="6">
    <location>
        <begin position="72"/>
        <end position="200"/>
    </location>
</feature>
<keyword evidence="1" id="KW-0560">Oxidoreductase</keyword>
<dbReference type="RefSeq" id="WP_004991446.1">
    <property type="nucleotide sequence ID" value="NZ_AP018824.1"/>
</dbReference>
<dbReference type="CDD" id="cd02440">
    <property type="entry name" value="AdoMet_MTases"/>
    <property type="match status" value="1"/>
</dbReference>
<dbReference type="InterPro" id="IPR027625">
    <property type="entry name" value="OvoA_Cterm"/>
</dbReference>
<dbReference type="FunFam" id="3.90.1580.10:FF:000006">
    <property type="entry name" value="Generic methyltransferase, putative"/>
    <property type="match status" value="1"/>
</dbReference>
<evidence type="ECO:0000256" key="4">
    <source>
        <dbReference type="SAM" id="MobiDB-lite"/>
    </source>
</evidence>
<dbReference type="Pfam" id="PF03781">
    <property type="entry name" value="FGE-sulfatase"/>
    <property type="match status" value="1"/>
</dbReference>
<dbReference type="InterPro" id="IPR024775">
    <property type="entry name" value="DinB-like"/>
</dbReference>
<dbReference type="InterPro" id="IPR027577">
    <property type="entry name" value="OvoA_Nterm"/>
</dbReference>
<dbReference type="InterPro" id="IPR051043">
    <property type="entry name" value="Sulfatase_Mod_Factor_Kinase"/>
</dbReference>
<organism evidence="7 8">
    <name type="scientific">Acinetobacter ursingii</name>
    <dbReference type="NCBI Taxonomy" id="108980"/>
    <lineage>
        <taxon>Bacteria</taxon>
        <taxon>Pseudomonadati</taxon>
        <taxon>Pseudomonadota</taxon>
        <taxon>Gammaproteobacteria</taxon>
        <taxon>Moraxellales</taxon>
        <taxon>Moraxellaceae</taxon>
        <taxon>Acinetobacter</taxon>
    </lineage>
</organism>
<dbReference type="InterPro" id="IPR029063">
    <property type="entry name" value="SAM-dependent_MTases_sf"/>
</dbReference>
<dbReference type="SUPFAM" id="SSF56436">
    <property type="entry name" value="C-type lectin-like"/>
    <property type="match status" value="1"/>
</dbReference>
<evidence type="ECO:0000256" key="1">
    <source>
        <dbReference type="ARBA" id="ARBA00023002"/>
    </source>
</evidence>
<dbReference type="EMBL" id="CP089044">
    <property type="protein sequence ID" value="UYF75012.1"/>
    <property type="molecule type" value="Genomic_DNA"/>
</dbReference>
<dbReference type="InterPro" id="IPR016187">
    <property type="entry name" value="CTDL_fold"/>
</dbReference>
<evidence type="ECO:0000313" key="7">
    <source>
        <dbReference type="EMBL" id="UYF75012.1"/>
    </source>
</evidence>
<evidence type="ECO:0000313" key="8">
    <source>
        <dbReference type="Proteomes" id="UP001164081"/>
    </source>
</evidence>
<comment type="pathway">
    <text evidence="3">Amino-acid biosynthesis; ergothioneine biosynthesis.</text>
</comment>